<name>A0A0W0S1X8_LEGBO</name>
<protein>
    <submittedName>
        <fullName evidence="1">Uncharacterized protein</fullName>
    </submittedName>
</protein>
<dbReference type="AlphaFoldDB" id="A0A0W0S1X8"/>
<proteinExistence type="predicted"/>
<dbReference type="STRING" id="447.Lboz_0138"/>
<gene>
    <name evidence="1" type="ORF">Lboz_0138</name>
</gene>
<sequence length="201" mass="23007">MKRGSEVQMDIIERVKEVKDEIRRHVSEISSALEERDNEKATKALINFGAFLQDRYPGLLLDDLQKQMIELMGEELFNQKMPPLDFIEYFVAARQEVYEAVLEDDAPRGVQANRIAKMDAATKGVNILSVLLGGERWEKGLHAVKDKFDESKLPSVKKWILEAPYQVSENLSEAARQKRLALSFVSEIRDNLEKTIKSLTQ</sequence>
<evidence type="ECO:0000313" key="1">
    <source>
        <dbReference type="EMBL" id="KTC77185.1"/>
    </source>
</evidence>
<keyword evidence="2" id="KW-1185">Reference proteome</keyword>
<evidence type="ECO:0000313" key="2">
    <source>
        <dbReference type="Proteomes" id="UP000054695"/>
    </source>
</evidence>
<reference evidence="1 2" key="1">
    <citation type="submission" date="2015-11" db="EMBL/GenBank/DDBJ databases">
        <title>Genomic analysis of 38 Legionella species identifies large and diverse effector repertoires.</title>
        <authorList>
            <person name="Burstein D."/>
            <person name="Amaro F."/>
            <person name="Zusman T."/>
            <person name="Lifshitz Z."/>
            <person name="Cohen O."/>
            <person name="Gilbert J.A."/>
            <person name="Pupko T."/>
            <person name="Shuman H.A."/>
            <person name="Segal G."/>
        </authorList>
    </citation>
    <scope>NUCLEOTIDE SEQUENCE [LARGE SCALE GENOMIC DNA]</scope>
    <source>
        <strain evidence="1 2">WIGA</strain>
    </source>
</reference>
<dbReference type="EMBL" id="LNXU01000002">
    <property type="protein sequence ID" value="KTC77185.1"/>
    <property type="molecule type" value="Genomic_DNA"/>
</dbReference>
<organism evidence="1 2">
    <name type="scientific">Legionella bozemanae</name>
    <name type="common">Fluoribacter bozemanae</name>
    <dbReference type="NCBI Taxonomy" id="447"/>
    <lineage>
        <taxon>Bacteria</taxon>
        <taxon>Pseudomonadati</taxon>
        <taxon>Pseudomonadota</taxon>
        <taxon>Gammaproteobacteria</taxon>
        <taxon>Legionellales</taxon>
        <taxon>Legionellaceae</taxon>
        <taxon>Legionella</taxon>
    </lineage>
</organism>
<dbReference type="RefSeq" id="WP_058457850.1">
    <property type="nucleotide sequence ID" value="NZ_CAAAIY010000003.1"/>
</dbReference>
<accession>A0A0W0S1X8</accession>
<dbReference type="PATRIC" id="fig|447.4.peg.148"/>
<dbReference type="OrthoDB" id="5653446at2"/>
<dbReference type="Proteomes" id="UP000054695">
    <property type="component" value="Unassembled WGS sequence"/>
</dbReference>
<comment type="caution">
    <text evidence="1">The sequence shown here is derived from an EMBL/GenBank/DDBJ whole genome shotgun (WGS) entry which is preliminary data.</text>
</comment>